<dbReference type="EMBL" id="CAUYUJ010022717">
    <property type="protein sequence ID" value="CAK0912212.1"/>
    <property type="molecule type" value="Genomic_DNA"/>
</dbReference>
<comment type="caution">
    <text evidence="1">The sequence shown here is derived from an EMBL/GenBank/DDBJ whole genome shotgun (WGS) entry which is preliminary data.</text>
</comment>
<accession>A0ABN9YHD2</accession>
<keyword evidence="2" id="KW-1185">Reference proteome</keyword>
<gene>
    <name evidence="1" type="ORF">PCOR1329_LOCUS85826</name>
</gene>
<proteinExistence type="predicted"/>
<evidence type="ECO:0000313" key="2">
    <source>
        <dbReference type="Proteomes" id="UP001189429"/>
    </source>
</evidence>
<sequence>AAGKAGQWSASRGRLLAHGLAKRTGTALLEVPPGVGLLIANHIGISQASDMMEYVCPTIGQFGEPHPIEGDWNACPEALLESRWVDQIGGVVLAADDPTCGESEYDYVV</sequence>
<name>A0ABN9YHD2_9DINO</name>
<organism evidence="1 2">
    <name type="scientific">Prorocentrum cordatum</name>
    <dbReference type="NCBI Taxonomy" id="2364126"/>
    <lineage>
        <taxon>Eukaryota</taxon>
        <taxon>Sar</taxon>
        <taxon>Alveolata</taxon>
        <taxon>Dinophyceae</taxon>
        <taxon>Prorocentrales</taxon>
        <taxon>Prorocentraceae</taxon>
        <taxon>Prorocentrum</taxon>
    </lineage>
</organism>
<protein>
    <submittedName>
        <fullName evidence="1">Uncharacterized protein</fullName>
    </submittedName>
</protein>
<dbReference type="PROSITE" id="PS50890">
    <property type="entry name" value="PUA"/>
    <property type="match status" value="1"/>
</dbReference>
<reference evidence="1" key="1">
    <citation type="submission" date="2023-10" db="EMBL/GenBank/DDBJ databases">
        <authorList>
            <person name="Chen Y."/>
            <person name="Shah S."/>
            <person name="Dougan E. K."/>
            <person name="Thang M."/>
            <person name="Chan C."/>
        </authorList>
    </citation>
    <scope>NUCLEOTIDE SEQUENCE [LARGE SCALE GENOMIC DNA]</scope>
</reference>
<feature type="non-terminal residue" evidence="1">
    <location>
        <position position="109"/>
    </location>
</feature>
<feature type="non-terminal residue" evidence="1">
    <location>
        <position position="1"/>
    </location>
</feature>
<dbReference type="Proteomes" id="UP001189429">
    <property type="component" value="Unassembled WGS sequence"/>
</dbReference>
<evidence type="ECO:0000313" key="1">
    <source>
        <dbReference type="EMBL" id="CAK0912212.1"/>
    </source>
</evidence>